<proteinExistence type="predicted"/>
<sequence>MQKIDWDKDENFKEVSEEEINHLENHFSINFPNDYREFIKNHSGCDPLDKDVVDIGDFRETLNGLFDIRDDDETISLLEMYIGSKDRLIDNVIPFADDPAGNLFCFDYRRSSTDPVIVFWDHEEAFENPENALTYICDSFTDLINSLREYDEDEDE</sequence>
<dbReference type="InterPro" id="IPR037883">
    <property type="entry name" value="Knr4/Smi1-like_sf"/>
</dbReference>
<dbReference type="InterPro" id="IPR018958">
    <property type="entry name" value="Knr4/Smi1-like_dom"/>
</dbReference>
<accession>A0ABT4X8U6</accession>
<dbReference type="RefSeq" id="WP_271342390.1">
    <property type="nucleotide sequence ID" value="NZ_JAQKAB010000024.1"/>
</dbReference>
<evidence type="ECO:0000313" key="3">
    <source>
        <dbReference type="Proteomes" id="UP001211894"/>
    </source>
</evidence>
<dbReference type="Proteomes" id="UP001211894">
    <property type="component" value="Unassembled WGS sequence"/>
</dbReference>
<name>A0ABT4X8U6_9BACI</name>
<dbReference type="Gene3D" id="3.40.1580.10">
    <property type="entry name" value="SMI1/KNR4-like"/>
    <property type="match status" value="1"/>
</dbReference>
<evidence type="ECO:0000313" key="2">
    <source>
        <dbReference type="EMBL" id="MDA7028615.1"/>
    </source>
</evidence>
<gene>
    <name evidence="2" type="ORF">PJ311_18960</name>
</gene>
<dbReference type="SMART" id="SM00860">
    <property type="entry name" value="SMI1_KNR4"/>
    <property type="match status" value="1"/>
</dbReference>
<protein>
    <submittedName>
        <fullName evidence="2">SMI1/KNR4 family protein</fullName>
    </submittedName>
</protein>
<dbReference type="SUPFAM" id="SSF160631">
    <property type="entry name" value="SMI1/KNR4-like"/>
    <property type="match status" value="1"/>
</dbReference>
<evidence type="ECO:0000259" key="1">
    <source>
        <dbReference type="SMART" id="SM00860"/>
    </source>
</evidence>
<comment type="caution">
    <text evidence="2">The sequence shown here is derived from an EMBL/GenBank/DDBJ whole genome shotgun (WGS) entry which is preliminary data.</text>
</comment>
<dbReference type="EMBL" id="JAQKAB010000024">
    <property type="protein sequence ID" value="MDA7028615.1"/>
    <property type="molecule type" value="Genomic_DNA"/>
</dbReference>
<dbReference type="Pfam" id="PF09346">
    <property type="entry name" value="SMI1_KNR4"/>
    <property type="match status" value="1"/>
</dbReference>
<keyword evidence="3" id="KW-1185">Reference proteome</keyword>
<reference evidence="2 3" key="1">
    <citation type="submission" date="2023-01" db="EMBL/GenBank/DDBJ databases">
        <title>Bacillus changyiensis sp. nov., isolated from a coastal deposit.</title>
        <authorList>
            <person name="Xiao G."/>
            <person name="Lai Q."/>
            <person name="Hu Z."/>
            <person name="Shao Z."/>
        </authorList>
    </citation>
    <scope>NUCLEOTIDE SEQUENCE [LARGE SCALE GENOMIC DNA]</scope>
    <source>
        <strain evidence="2 3">CLL-7-23</strain>
    </source>
</reference>
<organism evidence="2 3">
    <name type="scientific">Bacillus changyiensis</name>
    <dbReference type="NCBI Taxonomy" id="3004103"/>
    <lineage>
        <taxon>Bacteria</taxon>
        <taxon>Bacillati</taxon>
        <taxon>Bacillota</taxon>
        <taxon>Bacilli</taxon>
        <taxon>Bacillales</taxon>
        <taxon>Bacillaceae</taxon>
        <taxon>Bacillus</taxon>
    </lineage>
</organism>
<feature type="domain" description="Knr4/Smi1-like" evidence="1">
    <location>
        <begin position="14"/>
        <end position="146"/>
    </location>
</feature>